<gene>
    <name evidence="2" type="ORF">AX774_g3038</name>
</gene>
<comment type="caution">
    <text evidence="2">The sequence shown here is derived from an EMBL/GenBank/DDBJ whole genome shotgun (WGS) entry which is preliminary data.</text>
</comment>
<feature type="coiled-coil region" evidence="1">
    <location>
        <begin position="6"/>
        <end position="33"/>
    </location>
</feature>
<keyword evidence="1" id="KW-0175">Coiled coil</keyword>
<dbReference type="EMBL" id="LSSK01000405">
    <property type="protein sequence ID" value="OMH83452.1"/>
    <property type="molecule type" value="Genomic_DNA"/>
</dbReference>
<dbReference type="AlphaFoldDB" id="A0A1R1PRC8"/>
<evidence type="ECO:0000256" key="1">
    <source>
        <dbReference type="SAM" id="Coils"/>
    </source>
</evidence>
<protein>
    <submittedName>
        <fullName evidence="2">Uncharacterized protein</fullName>
    </submittedName>
</protein>
<organism evidence="2 3">
    <name type="scientific">Zancudomyces culisetae</name>
    <name type="common">Gut fungus</name>
    <name type="synonym">Smittium culisetae</name>
    <dbReference type="NCBI Taxonomy" id="1213189"/>
    <lineage>
        <taxon>Eukaryota</taxon>
        <taxon>Fungi</taxon>
        <taxon>Fungi incertae sedis</taxon>
        <taxon>Zoopagomycota</taxon>
        <taxon>Kickxellomycotina</taxon>
        <taxon>Harpellomycetes</taxon>
        <taxon>Harpellales</taxon>
        <taxon>Legeriomycetaceae</taxon>
        <taxon>Zancudomyces</taxon>
    </lineage>
</organism>
<evidence type="ECO:0000313" key="2">
    <source>
        <dbReference type="EMBL" id="OMH83452.1"/>
    </source>
</evidence>
<keyword evidence="3" id="KW-1185">Reference proteome</keyword>
<dbReference type="Proteomes" id="UP000188320">
    <property type="component" value="Unassembled WGS sequence"/>
</dbReference>
<reference evidence="3" key="1">
    <citation type="submission" date="2017-01" db="EMBL/GenBank/DDBJ databases">
        <authorList>
            <person name="Wang Y."/>
            <person name="White M."/>
            <person name="Kvist S."/>
            <person name="Moncalvo J.-M."/>
        </authorList>
    </citation>
    <scope>NUCLEOTIDE SEQUENCE [LARGE SCALE GENOMIC DNA]</scope>
    <source>
        <strain evidence="3">COL-18-3</strain>
    </source>
</reference>
<name>A0A1R1PRC8_ZANCU</name>
<accession>A0A1R1PRC8</accession>
<sequence>MTLHINNCLDLQQEELTQQIKILRQKSQLAIREAVKSNEKQKENTTGNVTGGVILQEQRHTGRVCTAVEKRSSFDATEWDEQENQTSSVTKRAKMCSPNMGLKGSCESDGFFAGDHFVQHKQRHDRCDSLTTINGIGVNARVDKYKYKVEVVISKRRGNSGSRRRAKKVICSSDFSDDLSELEGAEPSKNIPQLDKDTEPVILDEYSGEKNENTIPKMDINDSSTITTELERPFENIQNAQDQVILSEKMDHEELEMVVNDAGNTIKILEMNEKDRNDGNSNQEFISDMDAEEVQRELAKAVSWHRSTTISEVNSKQGVGGGINMSGRCVQLW</sequence>
<proteinExistence type="predicted"/>
<evidence type="ECO:0000313" key="3">
    <source>
        <dbReference type="Proteomes" id="UP000188320"/>
    </source>
</evidence>